<accession>A0A1H3J3V0</accession>
<dbReference type="STRING" id="660517.SAMN04487946_1126"/>
<dbReference type="Proteomes" id="UP000199170">
    <property type="component" value="Unassembled WGS sequence"/>
</dbReference>
<organism evidence="2 3">
    <name type="scientific">Halobellus clavatus</name>
    <dbReference type="NCBI Taxonomy" id="660517"/>
    <lineage>
        <taxon>Archaea</taxon>
        <taxon>Methanobacteriati</taxon>
        <taxon>Methanobacteriota</taxon>
        <taxon>Stenosarchaea group</taxon>
        <taxon>Halobacteria</taxon>
        <taxon>Halobacteriales</taxon>
        <taxon>Haloferacaceae</taxon>
        <taxon>Halobellus</taxon>
    </lineage>
</organism>
<evidence type="ECO:0000313" key="2">
    <source>
        <dbReference type="EMBL" id="SDY34700.1"/>
    </source>
</evidence>
<dbReference type="PANTHER" id="PTHR45947">
    <property type="entry name" value="SULFOQUINOVOSYL TRANSFERASE SQD2"/>
    <property type="match status" value="1"/>
</dbReference>
<dbReference type="SUPFAM" id="SSF53756">
    <property type="entry name" value="UDP-Glycosyltransferase/glycogen phosphorylase"/>
    <property type="match status" value="1"/>
</dbReference>
<dbReference type="EMBL" id="FNPB01000012">
    <property type="protein sequence ID" value="SDY34700.1"/>
    <property type="molecule type" value="Genomic_DNA"/>
</dbReference>
<protein>
    <submittedName>
        <fullName evidence="2">Glycosyl transferases group 1</fullName>
    </submittedName>
</protein>
<keyword evidence="3" id="KW-1185">Reference proteome</keyword>
<dbReference type="GO" id="GO:0016757">
    <property type="term" value="F:glycosyltransferase activity"/>
    <property type="evidence" value="ECO:0007669"/>
    <property type="project" value="InterPro"/>
</dbReference>
<feature type="domain" description="Glycosyl transferase family 1" evidence="1">
    <location>
        <begin position="107"/>
        <end position="251"/>
    </location>
</feature>
<sequence>MLKLDIREYDCVLTSGPATKFFQPYDDQLRIHYLHHPPLSSLWFTGGLFDYTVKTIDRVETLSIPHILANSELTSTRAFRHYNREVDRILSPPVDVEKYSTDSNRVEGQVVMVGRLEDRKRTTLAVEAMRHIPDYTLKLIGDGPLRKKVERDSPSNVDILGYVDDDTLRCTVQKSVAGIFLAEREDFGITPIEYLAAGTPVVGVDEPNTNNQISRETGVLVDPEPSAVANGIRDAIEQDWNRSRLRKTAEQFGAERFRTELQEFVEVAYI</sequence>
<proteinExistence type="predicted"/>
<dbReference type="AlphaFoldDB" id="A0A1H3J3V0"/>
<dbReference type="InterPro" id="IPR050194">
    <property type="entry name" value="Glycosyltransferase_grp1"/>
</dbReference>
<evidence type="ECO:0000313" key="3">
    <source>
        <dbReference type="Proteomes" id="UP000199170"/>
    </source>
</evidence>
<dbReference type="Pfam" id="PF00534">
    <property type="entry name" value="Glycos_transf_1"/>
    <property type="match status" value="1"/>
</dbReference>
<name>A0A1H3J3V0_9EURY</name>
<gene>
    <name evidence="2" type="ORF">SAMN04487946_1126</name>
</gene>
<dbReference type="InterPro" id="IPR001296">
    <property type="entry name" value="Glyco_trans_1"/>
</dbReference>
<dbReference type="PANTHER" id="PTHR45947:SF3">
    <property type="entry name" value="SULFOQUINOVOSYL TRANSFERASE SQD2"/>
    <property type="match status" value="1"/>
</dbReference>
<evidence type="ECO:0000259" key="1">
    <source>
        <dbReference type="Pfam" id="PF00534"/>
    </source>
</evidence>
<dbReference type="Gene3D" id="3.40.50.2000">
    <property type="entry name" value="Glycogen Phosphorylase B"/>
    <property type="match status" value="1"/>
</dbReference>
<keyword evidence="2" id="KW-0808">Transferase</keyword>
<reference evidence="3" key="1">
    <citation type="submission" date="2016-10" db="EMBL/GenBank/DDBJ databases">
        <authorList>
            <person name="Varghese N."/>
            <person name="Submissions S."/>
        </authorList>
    </citation>
    <scope>NUCLEOTIDE SEQUENCE [LARGE SCALE GENOMIC DNA]</scope>
    <source>
        <strain evidence="3">CGMCC 1.10118</strain>
    </source>
</reference>